<dbReference type="Proteomes" id="UP000295416">
    <property type="component" value="Unassembled WGS sequence"/>
</dbReference>
<proteinExistence type="predicted"/>
<comment type="caution">
    <text evidence="7">The sequence shown here is derived from an EMBL/GenBank/DDBJ whole genome shotgun (WGS) entry which is preliminary data.</text>
</comment>
<evidence type="ECO:0000259" key="5">
    <source>
        <dbReference type="Pfam" id="PF01464"/>
    </source>
</evidence>
<dbReference type="InterPro" id="IPR008258">
    <property type="entry name" value="Transglycosylase_SLT_dom_1"/>
</dbReference>
<feature type="transmembrane region" description="Helical" evidence="4">
    <location>
        <begin position="507"/>
        <end position="529"/>
    </location>
</feature>
<keyword evidence="4" id="KW-0472">Membrane</keyword>
<name>A0A4R2PCN6_9BACL</name>
<dbReference type="PANTHER" id="PTHR37813:SF1">
    <property type="entry name" value="FELS-2 PROPHAGE PROTEIN"/>
    <property type="match status" value="1"/>
</dbReference>
<protein>
    <submittedName>
        <fullName evidence="7">Phage-related minor tail protein</fullName>
    </submittedName>
</protein>
<dbReference type="Pfam" id="PF10145">
    <property type="entry name" value="PhageMin_Tail"/>
    <property type="match status" value="1"/>
</dbReference>
<dbReference type="RefSeq" id="WP_132742691.1">
    <property type="nucleotide sequence ID" value="NZ_SLXK01000001.1"/>
</dbReference>
<keyword evidence="2" id="KW-0175">Coiled coil</keyword>
<keyword evidence="4" id="KW-0812">Transmembrane</keyword>
<dbReference type="OrthoDB" id="28713at2"/>
<dbReference type="PANTHER" id="PTHR37813">
    <property type="entry name" value="FELS-2 PROPHAGE PROTEIN"/>
    <property type="match status" value="1"/>
</dbReference>
<evidence type="ECO:0000256" key="1">
    <source>
        <dbReference type="ARBA" id="ARBA00022612"/>
    </source>
</evidence>
<evidence type="ECO:0000256" key="3">
    <source>
        <dbReference type="SAM" id="MobiDB-lite"/>
    </source>
</evidence>
<dbReference type="CDD" id="cd13402">
    <property type="entry name" value="LT_TF-like"/>
    <property type="match status" value="1"/>
</dbReference>
<feature type="coiled-coil region" evidence="2">
    <location>
        <begin position="60"/>
        <end position="129"/>
    </location>
</feature>
<feature type="domain" description="Phage tail tape measure protein" evidence="6">
    <location>
        <begin position="218"/>
        <end position="414"/>
    </location>
</feature>
<dbReference type="Pfam" id="PF01464">
    <property type="entry name" value="SLT"/>
    <property type="match status" value="1"/>
</dbReference>
<keyword evidence="1" id="KW-1188">Viral release from host cell</keyword>
<dbReference type="EMBL" id="SLXK01000001">
    <property type="protein sequence ID" value="TCP32188.1"/>
    <property type="molecule type" value="Genomic_DNA"/>
</dbReference>
<evidence type="ECO:0000256" key="4">
    <source>
        <dbReference type="SAM" id="Phobius"/>
    </source>
</evidence>
<dbReference type="InterPro" id="IPR023346">
    <property type="entry name" value="Lysozyme-like_dom_sf"/>
</dbReference>
<dbReference type="Gene3D" id="1.10.530.10">
    <property type="match status" value="1"/>
</dbReference>
<dbReference type="SUPFAM" id="SSF53955">
    <property type="entry name" value="Lysozyme-like"/>
    <property type="match status" value="1"/>
</dbReference>
<reference evidence="7 8" key="1">
    <citation type="submission" date="2019-03" db="EMBL/GenBank/DDBJ databases">
        <title>Genomic Encyclopedia of Type Strains, Phase IV (KMG-IV): sequencing the most valuable type-strain genomes for metagenomic binning, comparative biology and taxonomic classification.</title>
        <authorList>
            <person name="Goeker M."/>
        </authorList>
    </citation>
    <scope>NUCLEOTIDE SEQUENCE [LARGE SCALE GENOMIC DNA]</scope>
    <source>
        <strain evidence="7 8">DSM 19377</strain>
    </source>
</reference>
<feature type="region of interest" description="Disordered" evidence="3">
    <location>
        <begin position="1005"/>
        <end position="1037"/>
    </location>
</feature>
<keyword evidence="8" id="KW-1185">Reference proteome</keyword>
<evidence type="ECO:0000256" key="2">
    <source>
        <dbReference type="SAM" id="Coils"/>
    </source>
</evidence>
<dbReference type="InterPro" id="IPR010090">
    <property type="entry name" value="Phage_tape_meas"/>
</dbReference>
<evidence type="ECO:0000313" key="7">
    <source>
        <dbReference type="EMBL" id="TCP32188.1"/>
    </source>
</evidence>
<feature type="transmembrane region" description="Helical" evidence="4">
    <location>
        <begin position="628"/>
        <end position="649"/>
    </location>
</feature>
<evidence type="ECO:0000313" key="8">
    <source>
        <dbReference type="Proteomes" id="UP000295416"/>
    </source>
</evidence>
<feature type="compositionally biased region" description="Basic residues" evidence="3">
    <location>
        <begin position="1005"/>
        <end position="1016"/>
    </location>
</feature>
<gene>
    <name evidence="7" type="ORF">EV207_101166</name>
</gene>
<organism evidence="7 8">
    <name type="scientific">Scopulibacillus darangshiensis</name>
    <dbReference type="NCBI Taxonomy" id="442528"/>
    <lineage>
        <taxon>Bacteria</taxon>
        <taxon>Bacillati</taxon>
        <taxon>Bacillota</taxon>
        <taxon>Bacilli</taxon>
        <taxon>Bacillales</taxon>
        <taxon>Sporolactobacillaceae</taxon>
        <taxon>Scopulibacillus</taxon>
    </lineage>
</organism>
<feature type="domain" description="Transglycosylase SLT" evidence="5">
    <location>
        <begin position="1183"/>
        <end position="1266"/>
    </location>
</feature>
<sequence length="1370" mass="148992">MANNEEIGNLIVKVGIEGAGFDKGIKNINSQMKLAKSELKAASGGMKSFGKSTDEMNTKAASLERQLQLQGEKAKQLREQYDKLVQTQGKNADATLRVGTKLNNTIGSYNRLKSQLDDVNGQIRANNEQIKKNSNRWNIATERIGAFQEKMSVAGTRFKDVGRNMTQSITLPIAGVGLGALKAASDFQRSQGTIQAQLGVTGSEAKKLNGIVSRVWKQGFGDTTEQVRNTLTTVKRNIQDINDQDLKKVTTGALGLNEAFEADVNESTRTASVLMKNFKLSGTDAFDLMTVGFQKGGDFSGELLDTLREYSPQFASMGFSAKGMLNILIQGAQNGAFNLDKVGDAVKELGVRVVDGSKTTNEGFKAIGLNTKKMSEAFGKGGESAQRAFAATIAGLANMKDHVKQQQAGVALFGTQWEDVKEKVILSMDASKDSIGKVTGATDKLNKSLKNNDAAKLQQEWRKFQKALVPVGTQLLKIGSKFLPVLSDSVETFNSFLEKLTPKQKEWVIGLGAAVAVIGPLTFTLGSMLRVVSGLSGGLAFITTKFGKFNRSAKAAGIVASGFGGGAAKAEKGVSALGKTTKKAGLLSKIFGGAIGKSGGKVAGLGGKVLGAVSKFGKFGKILGVARFGLSALGGPIGLLASVGIPLLIKGGVKLYKHFKEKAIPSVNQFGKEVSASTQKSVKSYLKLNDKATQQLMALEISGKRISKNTAASLTKTFDQMGKKIISADQKNFERDSNVLKGFMNSNKSFSSKNQQDILNNIKKSHKINQQETKNDQKKIADILKQGSSQQKKVSQKAEDDINAIKKKASKEHRDLYQSEKDKIAKIKNDEKKQITKITKQTRDDVNFWQSDMKMRAVKTLSKSYQEQRAIYTQLSSQASILSARQAATVVKNSKKTKDKTIADAEKKRQKVIKAADYEYYETGSISKEQHDKIVKAANDTYNKTKKNAENMHKKVVSEAKKQAKGHIDQVNWETGDILSKWDQFTNKISGWLDWLKDLFGIKRSKRKKPNPKPRAHGSLNSADHYAKGTDFHPGGPAIVGEKGREMAHIPGFGMTMVGTQGQQLLNLPRGSSVLPNKDTEKIMSGKLFGYAGGVGKWFDWLIKGPATLLKNSLSKFGIGFNLPGEFSSLAKGAITKVKDWGLDWIKDKISGFMSFGGNVSGSVKSWIAKAMAITGTPSSWFKPLITIAMKESGGNPNAINLWDSNARAGHPSQGLFQTIPSTFNAYKIPGLGGITNPIASGVAAIRYIIDRYGSIWNHPGIHNMARGGGYLGYENGGIVNRKQLAWVAENGPEAIIPLSLNKRERATRLLEDTNRRLGVNDQHSYAPEYVLVDLHLDKDRIARVMAKPITVEQERHKNHNRRSFKGRLA</sequence>
<keyword evidence="4" id="KW-1133">Transmembrane helix</keyword>
<accession>A0A4R2PCN6</accession>
<evidence type="ECO:0000259" key="6">
    <source>
        <dbReference type="Pfam" id="PF10145"/>
    </source>
</evidence>